<feature type="signal peptide" evidence="9">
    <location>
        <begin position="1"/>
        <end position="21"/>
    </location>
</feature>
<dbReference type="InterPro" id="IPR003423">
    <property type="entry name" value="OMP_efflux"/>
</dbReference>
<evidence type="ECO:0000313" key="10">
    <source>
        <dbReference type="EMBL" id="SDF08614.1"/>
    </source>
</evidence>
<keyword evidence="7" id="KW-0998">Cell outer membrane</keyword>
<accession>A0A1G7I810</accession>
<evidence type="ECO:0000313" key="11">
    <source>
        <dbReference type="Proteomes" id="UP000199321"/>
    </source>
</evidence>
<organism evidence="10 11">
    <name type="scientific">Ulvibacter litoralis</name>
    <dbReference type="NCBI Taxonomy" id="227084"/>
    <lineage>
        <taxon>Bacteria</taxon>
        <taxon>Pseudomonadati</taxon>
        <taxon>Bacteroidota</taxon>
        <taxon>Flavobacteriia</taxon>
        <taxon>Flavobacteriales</taxon>
        <taxon>Flavobacteriaceae</taxon>
        <taxon>Ulvibacter</taxon>
    </lineage>
</organism>
<comment type="similarity">
    <text evidence="2">Belongs to the outer membrane factor (OMF) (TC 1.B.17) family.</text>
</comment>
<evidence type="ECO:0000256" key="5">
    <source>
        <dbReference type="ARBA" id="ARBA00022692"/>
    </source>
</evidence>
<gene>
    <name evidence="10" type="ORF">SAMN05421855_105131</name>
</gene>
<keyword evidence="3" id="KW-0813">Transport</keyword>
<sequence>MKKTLYVLLLSMLFGNFSLFAQEKVSITKAEVVEKVSENNTSLKISEEDYNAARADYRQTNAVFLPNITASHTGIATTNPLMAFGSKLNQEILTQNDFNPALLNDPSQIENFATKFEIQQPLLNLDGVYQRKAAKSKMDAMSLKTERTSDYLVLEVEKAYMQLQLAYKAVDVLEKALEAANANKKIVENNFKQGYLQRTDVLYVEVRVTEVQNQLQVAKSNVQNASDYLSFLMNDKTYVMYQPSDALAINTFTEFSANSISENRSDIKAMEFASQAYEAMNKADKMAFLPRLNAFGSYELYDDQIFQGDANGYLFGAQVSWDLFQGSKRFGKAQKSKAEFEKSKLEYNQYVSQSNLELNKAKRAFTDAENKLKLTTLAMEQSEESLRILTNRFKEGLEKTADVLTAETTFSQKQLEYYQTIFEYNYAQAYLQFLTKE</sequence>
<protein>
    <submittedName>
        <fullName evidence="10">Outer membrane protein TolC</fullName>
    </submittedName>
</protein>
<dbReference type="GO" id="GO:0009279">
    <property type="term" value="C:cell outer membrane"/>
    <property type="evidence" value="ECO:0007669"/>
    <property type="project" value="UniProtKB-SubCell"/>
</dbReference>
<dbReference type="Proteomes" id="UP000199321">
    <property type="component" value="Unassembled WGS sequence"/>
</dbReference>
<evidence type="ECO:0000256" key="6">
    <source>
        <dbReference type="ARBA" id="ARBA00023136"/>
    </source>
</evidence>
<dbReference type="PANTHER" id="PTHR30026:SF20">
    <property type="entry name" value="OUTER MEMBRANE PROTEIN TOLC"/>
    <property type="match status" value="1"/>
</dbReference>
<evidence type="ECO:0000256" key="2">
    <source>
        <dbReference type="ARBA" id="ARBA00007613"/>
    </source>
</evidence>
<keyword evidence="8" id="KW-0175">Coiled coil</keyword>
<dbReference type="GO" id="GO:1990281">
    <property type="term" value="C:efflux pump complex"/>
    <property type="evidence" value="ECO:0007669"/>
    <property type="project" value="TreeGrafter"/>
</dbReference>
<dbReference type="OrthoDB" id="13803at2"/>
<evidence type="ECO:0000256" key="7">
    <source>
        <dbReference type="ARBA" id="ARBA00023237"/>
    </source>
</evidence>
<comment type="subcellular location">
    <subcellularLocation>
        <location evidence="1">Cell outer membrane</location>
    </subcellularLocation>
</comment>
<dbReference type="STRING" id="227084.SAMN05421855_105131"/>
<evidence type="ECO:0000256" key="1">
    <source>
        <dbReference type="ARBA" id="ARBA00004442"/>
    </source>
</evidence>
<keyword evidence="5" id="KW-0812">Transmembrane</keyword>
<dbReference type="Pfam" id="PF02321">
    <property type="entry name" value="OEP"/>
    <property type="match status" value="2"/>
</dbReference>
<keyword evidence="9" id="KW-0732">Signal</keyword>
<evidence type="ECO:0000256" key="3">
    <source>
        <dbReference type="ARBA" id="ARBA00022448"/>
    </source>
</evidence>
<evidence type="ECO:0000256" key="8">
    <source>
        <dbReference type="SAM" id="Coils"/>
    </source>
</evidence>
<keyword evidence="4" id="KW-1134">Transmembrane beta strand</keyword>
<dbReference type="EMBL" id="FNBA01000005">
    <property type="protein sequence ID" value="SDF08614.1"/>
    <property type="molecule type" value="Genomic_DNA"/>
</dbReference>
<dbReference type="GO" id="GO:0015288">
    <property type="term" value="F:porin activity"/>
    <property type="evidence" value="ECO:0007669"/>
    <property type="project" value="TreeGrafter"/>
</dbReference>
<dbReference type="RefSeq" id="WP_093145013.1">
    <property type="nucleotide sequence ID" value="NZ_BMWO01000007.1"/>
</dbReference>
<evidence type="ECO:0000256" key="9">
    <source>
        <dbReference type="SAM" id="SignalP"/>
    </source>
</evidence>
<feature type="chain" id="PRO_5011603052" evidence="9">
    <location>
        <begin position="22"/>
        <end position="437"/>
    </location>
</feature>
<dbReference type="InterPro" id="IPR051906">
    <property type="entry name" value="TolC-like"/>
</dbReference>
<proteinExistence type="inferred from homology"/>
<name>A0A1G7I810_9FLAO</name>
<dbReference type="GO" id="GO:0015562">
    <property type="term" value="F:efflux transmembrane transporter activity"/>
    <property type="evidence" value="ECO:0007669"/>
    <property type="project" value="InterPro"/>
</dbReference>
<dbReference type="AlphaFoldDB" id="A0A1G7I810"/>
<keyword evidence="6" id="KW-0472">Membrane</keyword>
<evidence type="ECO:0000256" key="4">
    <source>
        <dbReference type="ARBA" id="ARBA00022452"/>
    </source>
</evidence>
<dbReference type="PANTHER" id="PTHR30026">
    <property type="entry name" value="OUTER MEMBRANE PROTEIN TOLC"/>
    <property type="match status" value="1"/>
</dbReference>
<keyword evidence="11" id="KW-1185">Reference proteome</keyword>
<reference evidence="10 11" key="1">
    <citation type="submission" date="2016-10" db="EMBL/GenBank/DDBJ databases">
        <authorList>
            <person name="de Groot N.N."/>
        </authorList>
    </citation>
    <scope>NUCLEOTIDE SEQUENCE [LARGE SCALE GENOMIC DNA]</scope>
    <source>
        <strain evidence="10 11">DSM 16195</strain>
    </source>
</reference>
<dbReference type="Gene3D" id="1.20.1600.10">
    <property type="entry name" value="Outer membrane efflux proteins (OEP)"/>
    <property type="match status" value="1"/>
</dbReference>
<feature type="coiled-coil region" evidence="8">
    <location>
        <begin position="163"/>
        <end position="190"/>
    </location>
</feature>
<dbReference type="SUPFAM" id="SSF56954">
    <property type="entry name" value="Outer membrane efflux proteins (OEP)"/>
    <property type="match status" value="1"/>
</dbReference>